<comment type="caution">
    <text evidence="2">The sequence shown here is derived from an EMBL/GenBank/DDBJ whole genome shotgun (WGS) entry which is preliminary data.</text>
</comment>
<dbReference type="RefSeq" id="WP_248736973.1">
    <property type="nucleotide sequence ID" value="NZ_CALBWS010000031.1"/>
</dbReference>
<accession>A0ABM9EVP1</accession>
<dbReference type="Proteomes" id="UP000838308">
    <property type="component" value="Unassembled WGS sequence"/>
</dbReference>
<dbReference type="PANTHER" id="PTHR34227:SF11">
    <property type="entry name" value="CHAPERONE PROTEIN TORD"/>
    <property type="match status" value="1"/>
</dbReference>
<dbReference type="InterPro" id="IPR050289">
    <property type="entry name" value="TorD/DmsD_chaperones"/>
</dbReference>
<protein>
    <submittedName>
        <fullName evidence="2">Chaperone protein TorD</fullName>
    </submittedName>
</protein>
<name>A0ABM9EVP1_9BACI</name>
<proteinExistence type="predicted"/>
<dbReference type="Pfam" id="PF02613">
    <property type="entry name" value="Nitrate_red_del"/>
    <property type="match status" value="1"/>
</dbReference>
<organism evidence="2 3">
    <name type="scientific">Neobacillus rhizosphaerae</name>
    <dbReference type="NCBI Taxonomy" id="2880965"/>
    <lineage>
        <taxon>Bacteria</taxon>
        <taxon>Bacillati</taxon>
        <taxon>Bacillota</taxon>
        <taxon>Bacilli</taxon>
        <taxon>Bacillales</taxon>
        <taxon>Bacillaceae</taxon>
        <taxon>Neobacillus</taxon>
    </lineage>
</organism>
<dbReference type="Gene3D" id="1.10.3480.10">
    <property type="entry name" value="TorD-like"/>
    <property type="match status" value="1"/>
</dbReference>
<reference evidence="2" key="1">
    <citation type="submission" date="2022-04" db="EMBL/GenBank/DDBJ databases">
        <authorList>
            <person name="Criscuolo A."/>
        </authorList>
    </citation>
    <scope>NUCLEOTIDE SEQUENCE</scope>
    <source>
        <strain evidence="2">CIP111895</strain>
    </source>
</reference>
<dbReference type="InterPro" id="IPR036411">
    <property type="entry name" value="TorD-like_sf"/>
</dbReference>
<gene>
    <name evidence="2" type="primary">torD_1</name>
    <name evidence="2" type="ORF">BACCIP111895_03929</name>
</gene>
<dbReference type="InterPro" id="IPR020945">
    <property type="entry name" value="DMSO/NO3_reduct_chaperone"/>
</dbReference>
<dbReference type="SUPFAM" id="SSF89155">
    <property type="entry name" value="TorD-like"/>
    <property type="match status" value="1"/>
</dbReference>
<evidence type="ECO:0000313" key="3">
    <source>
        <dbReference type="Proteomes" id="UP000838308"/>
    </source>
</evidence>
<keyword evidence="3" id="KW-1185">Reference proteome</keyword>
<dbReference type="EMBL" id="CALBWS010000031">
    <property type="protein sequence ID" value="CAH2716741.1"/>
    <property type="molecule type" value="Genomic_DNA"/>
</dbReference>
<sequence>MGTILDQKQSASRIFSILADLYKFPESDIWEDFSCHQLLDELRGYASEWYESNSLVEITDLPTGLKQMQQIYAESLGGPALPVESIYKEWTTDRTCNLPFARSKGYLLGDSALHIRFILEEFEIEIPENYRNMPDHLAILLELLAFFLLNAKAELIKQFLADHFDWLDEFALRLEELEGNQFYLQVTRFLQQMLNKLTSIYRY</sequence>
<dbReference type="PANTHER" id="PTHR34227">
    <property type="entry name" value="CHAPERONE PROTEIN YCDY"/>
    <property type="match status" value="1"/>
</dbReference>
<evidence type="ECO:0000313" key="2">
    <source>
        <dbReference type="EMBL" id="CAH2716741.1"/>
    </source>
</evidence>
<keyword evidence="1" id="KW-0143">Chaperone</keyword>
<evidence type="ECO:0000256" key="1">
    <source>
        <dbReference type="ARBA" id="ARBA00023186"/>
    </source>
</evidence>